<dbReference type="NCBIfam" id="TIGR03696">
    <property type="entry name" value="Rhs_assc_core"/>
    <property type="match status" value="1"/>
</dbReference>
<accession>A0A318SJU5</accession>
<dbReference type="PANTHER" id="PTHR32305">
    <property type="match status" value="1"/>
</dbReference>
<keyword evidence="2" id="KW-1185">Reference proteome</keyword>
<dbReference type="PANTHER" id="PTHR32305:SF15">
    <property type="entry name" value="PROTEIN RHSA-RELATED"/>
    <property type="match status" value="1"/>
</dbReference>
<dbReference type="InterPro" id="IPR006530">
    <property type="entry name" value="YD"/>
</dbReference>
<dbReference type="InterPro" id="IPR022385">
    <property type="entry name" value="Rhs_assc_core"/>
</dbReference>
<dbReference type="Gene3D" id="2.180.10.10">
    <property type="entry name" value="RHS repeat-associated core"/>
    <property type="match status" value="2"/>
</dbReference>
<name>A0A318SJU5_9BURK</name>
<sequence>MAITANGAATGYTYDIAGNLDQSTDPLGRITLYEHDAAGRMTRQTDPTGTASIYTYDPRGRLLTQSRGGLQITSIYTPTGLVSRIVSAAGYAVDFTYDDAHRLTGWNDNRGASGSYTLDGMGNRTAEKTRDARNQVIWQATRTINYLNSVVYERHGDDQGISYTYDANGERISETNALGQTTRYGLDGLRRVQQVTDSLNAQAMLAYDPRDNVVAASDFKGVSTAYTRDALGSATQERSADTGALATTYDALGLPRKIVDALGRATEITRDVLGRPTRIQYADGSASVLRYDLAGADYAEADSPNACVGFLGELQDPGVTTRYRRDALGRVTRKQQVLADGANRSVAYGYGAAGAPGAGRIASITYPSGGVLGYVYDATGQLAGLSLNGTPLVSDLAWNPLGQPTGWQWPFVNGGTSSSSGGLAASRRYDTAGQLVQYELGSYTWDAAGRVASLTQELMLPTAGGVAPTVFSTGFTYDGAGRIVGMAHEPRTVASLPSEVPLSAVVGPQQVGMAYDANGNRQSVVYTQGASDSGLTLQRTYTVAPDSNRPTGYAQTLRMGTGDPTVTQVPFVYDATGSITQAGRDVWGYGADGRLRSVERSGGTSSTDTMARATYLHNALGQRVLKTNGLQTPAVRTETVYAEGPFEGSTVLGQYRNSADGSTSGTGTTEFIYLPTAGGPMPIAAVMDGRLYAVHSDHLNTPRRLTRDDGLVTWQWVTTAFGEVPPSTSATEFVQDAAVASSGVAPSSSAATPFAFDLRYPGQVADEESGLFYNLNRSYHPLAGRYTQNDPIGLEGGVESVWVCGGGILSVELTHLGWILWF</sequence>
<organism evidence="1 2">
    <name type="scientific">Xylophilus ampelinus</name>
    <dbReference type="NCBI Taxonomy" id="54067"/>
    <lineage>
        <taxon>Bacteria</taxon>
        <taxon>Pseudomonadati</taxon>
        <taxon>Pseudomonadota</taxon>
        <taxon>Betaproteobacteria</taxon>
        <taxon>Burkholderiales</taxon>
        <taxon>Xylophilus</taxon>
    </lineage>
</organism>
<dbReference type="InterPro" id="IPR031325">
    <property type="entry name" value="RHS_repeat"/>
</dbReference>
<reference evidence="1 2" key="1">
    <citation type="submission" date="2018-06" db="EMBL/GenBank/DDBJ databases">
        <title>Genomic Encyclopedia of Type Strains, Phase III (KMG-III): the genomes of soil and plant-associated and newly described type strains.</title>
        <authorList>
            <person name="Whitman W."/>
        </authorList>
    </citation>
    <scope>NUCLEOTIDE SEQUENCE [LARGE SCALE GENOMIC DNA]</scope>
    <source>
        <strain evidence="1 2">CECT 7646</strain>
    </source>
</reference>
<dbReference type="InterPro" id="IPR050708">
    <property type="entry name" value="T6SS_VgrG/RHS"/>
</dbReference>
<evidence type="ECO:0000313" key="2">
    <source>
        <dbReference type="Proteomes" id="UP000247540"/>
    </source>
</evidence>
<dbReference type="Pfam" id="PF05593">
    <property type="entry name" value="RHS_repeat"/>
    <property type="match status" value="3"/>
</dbReference>
<evidence type="ECO:0000313" key="1">
    <source>
        <dbReference type="EMBL" id="PYE79284.1"/>
    </source>
</evidence>
<dbReference type="Proteomes" id="UP000247540">
    <property type="component" value="Unassembled WGS sequence"/>
</dbReference>
<dbReference type="NCBIfam" id="TIGR01643">
    <property type="entry name" value="YD_repeat_2x"/>
    <property type="match status" value="2"/>
</dbReference>
<proteinExistence type="predicted"/>
<gene>
    <name evidence="1" type="ORF">DFQ15_10212</name>
</gene>
<dbReference type="AlphaFoldDB" id="A0A318SJU5"/>
<dbReference type="EMBL" id="QJTC01000002">
    <property type="protein sequence ID" value="PYE79284.1"/>
    <property type="molecule type" value="Genomic_DNA"/>
</dbReference>
<protein>
    <submittedName>
        <fullName evidence="1">RHS repeat-associated protein</fullName>
    </submittedName>
</protein>
<comment type="caution">
    <text evidence="1">The sequence shown here is derived from an EMBL/GenBank/DDBJ whole genome shotgun (WGS) entry which is preliminary data.</text>
</comment>